<dbReference type="AlphaFoldDB" id="A0A444XGH7"/>
<organism evidence="2 3">
    <name type="scientific">Arachis hypogaea</name>
    <name type="common">Peanut</name>
    <dbReference type="NCBI Taxonomy" id="3818"/>
    <lineage>
        <taxon>Eukaryota</taxon>
        <taxon>Viridiplantae</taxon>
        <taxon>Streptophyta</taxon>
        <taxon>Embryophyta</taxon>
        <taxon>Tracheophyta</taxon>
        <taxon>Spermatophyta</taxon>
        <taxon>Magnoliopsida</taxon>
        <taxon>eudicotyledons</taxon>
        <taxon>Gunneridae</taxon>
        <taxon>Pentapetalae</taxon>
        <taxon>rosids</taxon>
        <taxon>fabids</taxon>
        <taxon>Fabales</taxon>
        <taxon>Fabaceae</taxon>
        <taxon>Papilionoideae</taxon>
        <taxon>50 kb inversion clade</taxon>
        <taxon>dalbergioids sensu lato</taxon>
        <taxon>Dalbergieae</taxon>
        <taxon>Pterocarpus clade</taxon>
        <taxon>Arachis</taxon>
    </lineage>
</organism>
<keyword evidence="3" id="KW-1185">Reference proteome</keyword>
<proteinExistence type="predicted"/>
<reference evidence="2 3" key="1">
    <citation type="submission" date="2019-01" db="EMBL/GenBank/DDBJ databases">
        <title>Sequencing of cultivated peanut Arachis hypogaea provides insights into genome evolution and oil improvement.</title>
        <authorList>
            <person name="Chen X."/>
        </authorList>
    </citation>
    <scope>NUCLEOTIDE SEQUENCE [LARGE SCALE GENOMIC DNA]</scope>
    <source>
        <strain evidence="3">cv. Fuhuasheng</strain>
        <tissue evidence="2">Leaves</tissue>
    </source>
</reference>
<feature type="domain" description="Myb/SANT-like" evidence="1">
    <location>
        <begin position="1"/>
        <end position="39"/>
    </location>
</feature>
<dbReference type="PANTHER" id="PTHR46929">
    <property type="entry name" value="EXPRESSED PROTEIN"/>
    <property type="match status" value="1"/>
</dbReference>
<dbReference type="Pfam" id="PF12776">
    <property type="entry name" value="Myb_DNA-bind_3"/>
    <property type="match status" value="1"/>
</dbReference>
<dbReference type="Proteomes" id="UP000289738">
    <property type="component" value="Chromosome B09"/>
</dbReference>
<evidence type="ECO:0000313" key="3">
    <source>
        <dbReference type="Proteomes" id="UP000289738"/>
    </source>
</evidence>
<dbReference type="EMBL" id="SDMP01000019">
    <property type="protein sequence ID" value="RYQ88888.1"/>
    <property type="molecule type" value="Genomic_DNA"/>
</dbReference>
<comment type="caution">
    <text evidence="2">The sequence shown here is derived from an EMBL/GenBank/DDBJ whole genome shotgun (WGS) entry which is preliminary data.</text>
</comment>
<name>A0A444XGH7_ARAHY</name>
<evidence type="ECO:0000313" key="2">
    <source>
        <dbReference type="EMBL" id="RYQ88888.1"/>
    </source>
</evidence>
<accession>A0A444XGH7</accession>
<dbReference type="InterPro" id="IPR024752">
    <property type="entry name" value="Myb/SANT-like_dom"/>
</dbReference>
<gene>
    <name evidence="2" type="ORF">Ahy_B09g095814</name>
</gene>
<dbReference type="PANTHER" id="PTHR46929:SF4">
    <property type="entry name" value="MYB_SANT-LIKE DOMAIN-CONTAINING PROTEIN"/>
    <property type="match status" value="1"/>
</dbReference>
<protein>
    <recommendedName>
        <fullName evidence="1">Myb/SANT-like domain-containing protein</fullName>
    </recommendedName>
</protein>
<sequence length="49" mass="5924">MKTLKDHFAEAYDLFHHLSGFAWNPVTRKFEAEEEVWQDFIKEKPQAEK</sequence>
<evidence type="ECO:0000259" key="1">
    <source>
        <dbReference type="Pfam" id="PF12776"/>
    </source>
</evidence>